<dbReference type="AlphaFoldDB" id="B7PC54"/>
<evidence type="ECO:0000256" key="1">
    <source>
        <dbReference type="SAM" id="MobiDB-lite"/>
    </source>
</evidence>
<feature type="compositionally biased region" description="Polar residues" evidence="1">
    <location>
        <begin position="42"/>
        <end position="52"/>
    </location>
</feature>
<feature type="region of interest" description="Disordered" evidence="1">
    <location>
        <begin position="42"/>
        <end position="64"/>
    </location>
</feature>
<feature type="compositionally biased region" description="Polar residues" evidence="1">
    <location>
        <begin position="12"/>
        <end position="25"/>
    </location>
</feature>
<protein>
    <submittedName>
        <fullName evidence="3 4">Uncharacterized protein</fullName>
    </submittedName>
</protein>
<feature type="region of interest" description="Disordered" evidence="1">
    <location>
        <begin position="1"/>
        <end position="25"/>
    </location>
</feature>
<keyword evidence="2" id="KW-0812">Transmembrane</keyword>
<evidence type="ECO:0000313" key="4">
    <source>
        <dbReference type="EnsemblMetazoa" id="ISCW002685-PA"/>
    </source>
</evidence>
<keyword evidence="5" id="KW-1185">Reference proteome</keyword>
<dbReference type="EMBL" id="DS681709">
    <property type="protein sequence ID" value="EEC04176.1"/>
    <property type="molecule type" value="Genomic_DNA"/>
</dbReference>
<evidence type="ECO:0000313" key="5">
    <source>
        <dbReference type="Proteomes" id="UP000001555"/>
    </source>
</evidence>
<reference evidence="4" key="2">
    <citation type="submission" date="2020-05" db="UniProtKB">
        <authorList>
            <consortium name="EnsemblMetazoa"/>
        </authorList>
    </citation>
    <scope>IDENTIFICATION</scope>
    <source>
        <strain evidence="4">wikel</strain>
    </source>
</reference>
<dbReference type="EMBL" id="ABJB010159536">
    <property type="status" value="NOT_ANNOTATED_CDS"/>
    <property type="molecule type" value="Genomic_DNA"/>
</dbReference>
<keyword evidence="2" id="KW-0472">Membrane</keyword>
<evidence type="ECO:0000256" key="2">
    <source>
        <dbReference type="SAM" id="Phobius"/>
    </source>
</evidence>
<name>B7PC54_IXOSC</name>
<dbReference type="VEuPathDB" id="VectorBase:ISCI002685"/>
<dbReference type="VEuPathDB" id="VectorBase:ISCW002685"/>
<feature type="transmembrane region" description="Helical" evidence="2">
    <location>
        <begin position="69"/>
        <end position="91"/>
    </location>
</feature>
<feature type="compositionally biased region" description="Pro residues" evidence="1">
    <location>
        <begin position="99"/>
        <end position="114"/>
    </location>
</feature>
<feature type="compositionally biased region" description="Low complexity" evidence="1">
    <location>
        <begin position="115"/>
        <end position="129"/>
    </location>
</feature>
<dbReference type="EnsemblMetazoa" id="ISCW002685-RA">
    <property type="protein sequence ID" value="ISCW002685-PA"/>
    <property type="gene ID" value="ISCW002685"/>
</dbReference>
<sequence>MPDGVGDPLVSKPQQNSSDSVSHSFDTVLSSPNVSLYSDVSDNELSAKTSSFDDPVEESTGREFSRSMALWPFLAPLLLLMLLPPAVWWLLKPEALPPPPFPPPPFPMPPPSSRRPPSSSHRPPSLQSW</sequence>
<organism>
    <name type="scientific">Ixodes scapularis</name>
    <name type="common">Black-legged tick</name>
    <name type="synonym">Deer tick</name>
    <dbReference type="NCBI Taxonomy" id="6945"/>
    <lineage>
        <taxon>Eukaryota</taxon>
        <taxon>Metazoa</taxon>
        <taxon>Ecdysozoa</taxon>
        <taxon>Arthropoda</taxon>
        <taxon>Chelicerata</taxon>
        <taxon>Arachnida</taxon>
        <taxon>Acari</taxon>
        <taxon>Parasitiformes</taxon>
        <taxon>Ixodida</taxon>
        <taxon>Ixodoidea</taxon>
        <taxon>Ixodidae</taxon>
        <taxon>Ixodinae</taxon>
        <taxon>Ixodes</taxon>
    </lineage>
</organism>
<reference evidence="3 5" key="1">
    <citation type="submission" date="2008-03" db="EMBL/GenBank/DDBJ databases">
        <title>Annotation of Ixodes scapularis.</title>
        <authorList>
            <consortium name="Ixodes scapularis Genome Project Consortium"/>
            <person name="Caler E."/>
            <person name="Hannick L.I."/>
            <person name="Bidwell S."/>
            <person name="Joardar V."/>
            <person name="Thiagarajan M."/>
            <person name="Amedeo P."/>
            <person name="Galinsky K.J."/>
            <person name="Schobel S."/>
            <person name="Inman J."/>
            <person name="Hostetler J."/>
            <person name="Miller J."/>
            <person name="Hammond M."/>
            <person name="Megy K."/>
            <person name="Lawson D."/>
            <person name="Kodira C."/>
            <person name="Sutton G."/>
            <person name="Meyer J."/>
            <person name="Hill C.A."/>
            <person name="Birren B."/>
            <person name="Nene V."/>
            <person name="Collins F."/>
            <person name="Alarcon-Chaidez F."/>
            <person name="Wikel S."/>
            <person name="Strausberg R."/>
        </authorList>
    </citation>
    <scope>NUCLEOTIDE SEQUENCE [LARGE SCALE GENOMIC DNA]</scope>
    <source>
        <strain evidence="5">Wikel</strain>
        <strain evidence="3">Wikel colony</strain>
    </source>
</reference>
<dbReference type="InParanoid" id="B7PC54"/>
<gene>
    <name evidence="3" type="ORF">IscW_ISCW002685</name>
</gene>
<feature type="region of interest" description="Disordered" evidence="1">
    <location>
        <begin position="99"/>
        <end position="129"/>
    </location>
</feature>
<dbReference type="HOGENOM" id="CLU_1951138_0_0_1"/>
<evidence type="ECO:0000313" key="3">
    <source>
        <dbReference type="EMBL" id="EEC04176.1"/>
    </source>
</evidence>
<accession>B7PC54</accession>
<dbReference type="PaxDb" id="6945-B7PC54"/>
<dbReference type="Proteomes" id="UP000001555">
    <property type="component" value="Unassembled WGS sequence"/>
</dbReference>
<keyword evidence="2" id="KW-1133">Transmembrane helix</keyword>
<proteinExistence type="predicted"/>